<keyword evidence="4" id="KW-0812">Transmembrane</keyword>
<keyword evidence="2" id="KW-0677">Repeat</keyword>
<evidence type="ECO:0000313" key="5">
    <source>
        <dbReference type="EMBL" id="PMD26931.1"/>
    </source>
</evidence>
<feature type="region of interest" description="Disordered" evidence="3">
    <location>
        <begin position="443"/>
        <end position="465"/>
    </location>
</feature>
<feature type="non-terminal residue" evidence="5">
    <location>
        <position position="493"/>
    </location>
</feature>
<dbReference type="AlphaFoldDB" id="A0A2J6QKY5"/>
<gene>
    <name evidence="5" type="ORF">NA56DRAFT_532469</name>
</gene>
<evidence type="ECO:0008006" key="7">
    <source>
        <dbReference type="Google" id="ProtNLM"/>
    </source>
</evidence>
<feature type="non-terminal residue" evidence="5">
    <location>
        <position position="1"/>
    </location>
</feature>
<protein>
    <recommendedName>
        <fullName evidence="7">Cell wall anchored protein</fullName>
    </recommendedName>
</protein>
<evidence type="ECO:0000313" key="6">
    <source>
        <dbReference type="Proteomes" id="UP000235672"/>
    </source>
</evidence>
<feature type="transmembrane region" description="Helical" evidence="4">
    <location>
        <begin position="469"/>
        <end position="490"/>
    </location>
</feature>
<dbReference type="STRING" id="1745343.A0A2J6QKY5"/>
<dbReference type="SUPFAM" id="SSF50965">
    <property type="entry name" value="Galactose oxidase, central domain"/>
    <property type="match status" value="1"/>
</dbReference>
<proteinExistence type="predicted"/>
<dbReference type="InterPro" id="IPR011043">
    <property type="entry name" value="Gal_Oxase/kelch_b-propeller"/>
</dbReference>
<reference evidence="5 6" key="1">
    <citation type="submission" date="2016-05" db="EMBL/GenBank/DDBJ databases">
        <title>A degradative enzymes factory behind the ericoid mycorrhizal symbiosis.</title>
        <authorList>
            <consortium name="DOE Joint Genome Institute"/>
            <person name="Martino E."/>
            <person name="Morin E."/>
            <person name="Grelet G."/>
            <person name="Kuo A."/>
            <person name="Kohler A."/>
            <person name="Daghino S."/>
            <person name="Barry K."/>
            <person name="Choi C."/>
            <person name="Cichocki N."/>
            <person name="Clum A."/>
            <person name="Copeland A."/>
            <person name="Hainaut M."/>
            <person name="Haridas S."/>
            <person name="Labutti K."/>
            <person name="Lindquist E."/>
            <person name="Lipzen A."/>
            <person name="Khouja H.-R."/>
            <person name="Murat C."/>
            <person name="Ohm R."/>
            <person name="Olson A."/>
            <person name="Spatafora J."/>
            <person name="Veneault-Fourrey C."/>
            <person name="Henrissat B."/>
            <person name="Grigoriev I."/>
            <person name="Martin F."/>
            <person name="Perotto S."/>
        </authorList>
    </citation>
    <scope>NUCLEOTIDE SEQUENCE [LARGE SCALE GENOMIC DNA]</scope>
    <source>
        <strain evidence="5 6">UAMH 7357</strain>
    </source>
</reference>
<dbReference type="PANTHER" id="PTHR46228:SF2">
    <property type="entry name" value="KELCH REPEAT PROTEIN (AFU_ORTHOLOGUE AFUA_4G14350)"/>
    <property type="match status" value="1"/>
</dbReference>
<name>A0A2J6QKY5_9HELO</name>
<sequence>ANGLDPLNNFCRRWYHQSQVKNGMLFIQGGMESFSDRSVVQYVYNYVIAINMSTSWDWKSNISEIAINLTTPLQTGNPVPRVQSAVLFQGTPDDPQIYLYGGVTPSINKSFPYWQWPTTNQYTLWGFNTQSYNWIQYDIFSSVPERPSWGASAEASDRGLAFYLNGLISNESSVSTENLGSTTISLEGMVVLDLNNQTATNRSTATMTDGNPRVRGGLVYISGLASKGVLVTVGGATGRSPNLNLVSMNQVNIFDVASLASPDSSTSSNGWYSQTIAGTAPDPRIDFCLVLASAPDNSSFNIYMYGGWDPTQTNKYFDEVWVLSLPSFSWIKIYSGTAPRFGHTCHAVGNRQMITVGGLDNINATDYCDWEYKSVAIYDLTEGESVGWGSVFSAEKAPYQINAQISAVIGGGPNGNATKLLPYGGWSNTLVASLFTGTTNQTAPVPISGSTTTPALSAPSSTKSTRKGAIAGGVAGGIGVIAIICALILLKRR</sequence>
<keyword evidence="1" id="KW-0880">Kelch repeat</keyword>
<feature type="compositionally biased region" description="Low complexity" evidence="3">
    <location>
        <begin position="450"/>
        <end position="463"/>
    </location>
</feature>
<keyword evidence="6" id="KW-1185">Reference proteome</keyword>
<dbReference type="SUPFAM" id="SSF117281">
    <property type="entry name" value="Kelch motif"/>
    <property type="match status" value="1"/>
</dbReference>
<evidence type="ECO:0000256" key="4">
    <source>
        <dbReference type="SAM" id="Phobius"/>
    </source>
</evidence>
<keyword evidence="4" id="KW-0472">Membrane</keyword>
<dbReference type="OrthoDB" id="10251809at2759"/>
<dbReference type="PANTHER" id="PTHR46228">
    <property type="entry name" value="KELCH DOMAIN-CONTAINING PROTEIN"/>
    <property type="match status" value="1"/>
</dbReference>
<evidence type="ECO:0000256" key="3">
    <source>
        <dbReference type="SAM" id="MobiDB-lite"/>
    </source>
</evidence>
<dbReference type="Proteomes" id="UP000235672">
    <property type="component" value="Unassembled WGS sequence"/>
</dbReference>
<evidence type="ECO:0000256" key="2">
    <source>
        <dbReference type="ARBA" id="ARBA00022737"/>
    </source>
</evidence>
<keyword evidence="4" id="KW-1133">Transmembrane helix</keyword>
<organism evidence="5 6">
    <name type="scientific">Hyaloscypha hepaticicola</name>
    <dbReference type="NCBI Taxonomy" id="2082293"/>
    <lineage>
        <taxon>Eukaryota</taxon>
        <taxon>Fungi</taxon>
        <taxon>Dikarya</taxon>
        <taxon>Ascomycota</taxon>
        <taxon>Pezizomycotina</taxon>
        <taxon>Leotiomycetes</taxon>
        <taxon>Helotiales</taxon>
        <taxon>Hyaloscyphaceae</taxon>
        <taxon>Hyaloscypha</taxon>
    </lineage>
</organism>
<dbReference type="Gene3D" id="2.120.10.80">
    <property type="entry name" value="Kelch-type beta propeller"/>
    <property type="match status" value="2"/>
</dbReference>
<dbReference type="InterPro" id="IPR015915">
    <property type="entry name" value="Kelch-typ_b-propeller"/>
</dbReference>
<evidence type="ECO:0000256" key="1">
    <source>
        <dbReference type="ARBA" id="ARBA00022441"/>
    </source>
</evidence>
<dbReference type="EMBL" id="KZ613467">
    <property type="protein sequence ID" value="PMD26931.1"/>
    <property type="molecule type" value="Genomic_DNA"/>
</dbReference>
<accession>A0A2J6QKY5</accession>